<evidence type="ECO:0000313" key="3">
    <source>
        <dbReference type="EMBL" id="ORC86442.1"/>
    </source>
</evidence>
<evidence type="ECO:0000256" key="2">
    <source>
        <dbReference type="SAM" id="Phobius"/>
    </source>
</evidence>
<keyword evidence="2" id="KW-0812">Transmembrane</keyword>
<dbReference type="OrthoDB" id="258103at2759"/>
<proteinExistence type="predicted"/>
<dbReference type="GeneID" id="39987969"/>
<evidence type="ECO:0000256" key="1">
    <source>
        <dbReference type="SAM" id="MobiDB-lite"/>
    </source>
</evidence>
<keyword evidence="2" id="KW-0472">Membrane</keyword>
<organism evidence="3 4">
    <name type="scientific">Trypanosoma theileri</name>
    <dbReference type="NCBI Taxonomy" id="67003"/>
    <lineage>
        <taxon>Eukaryota</taxon>
        <taxon>Discoba</taxon>
        <taxon>Euglenozoa</taxon>
        <taxon>Kinetoplastea</taxon>
        <taxon>Metakinetoplastina</taxon>
        <taxon>Trypanosomatida</taxon>
        <taxon>Trypanosomatidae</taxon>
        <taxon>Trypanosoma</taxon>
    </lineage>
</organism>
<dbReference type="AlphaFoldDB" id="A0A1X0NNZ7"/>
<feature type="non-terminal residue" evidence="3">
    <location>
        <position position="642"/>
    </location>
</feature>
<keyword evidence="4" id="KW-1185">Reference proteome</keyword>
<feature type="transmembrane region" description="Helical" evidence="2">
    <location>
        <begin position="194"/>
        <end position="217"/>
    </location>
</feature>
<protein>
    <submittedName>
        <fullName evidence="3">Protein kinase</fullName>
    </submittedName>
</protein>
<feature type="region of interest" description="Disordered" evidence="1">
    <location>
        <begin position="1"/>
        <end position="104"/>
    </location>
</feature>
<accession>A0A1X0NNZ7</accession>
<reference evidence="3 4" key="1">
    <citation type="submission" date="2017-03" db="EMBL/GenBank/DDBJ databases">
        <title>An alternative strategy for trypanosome survival in the mammalian bloodstream revealed through genome and transcriptome analysis of the ubiquitous bovine parasite Trypanosoma (Megatrypanum) theileri.</title>
        <authorList>
            <person name="Kelly S."/>
            <person name="Ivens A."/>
            <person name="Mott A."/>
            <person name="O'Neill E."/>
            <person name="Emms D."/>
            <person name="Macleod O."/>
            <person name="Voorheis P."/>
            <person name="Matthews J."/>
            <person name="Matthews K."/>
            <person name="Carrington M."/>
        </authorList>
    </citation>
    <scope>NUCLEOTIDE SEQUENCE [LARGE SCALE GENOMIC DNA]</scope>
    <source>
        <strain evidence="3">Edinburgh</strain>
    </source>
</reference>
<feature type="compositionally biased region" description="Polar residues" evidence="1">
    <location>
        <begin position="15"/>
        <end position="24"/>
    </location>
</feature>
<keyword evidence="3" id="KW-0418">Kinase</keyword>
<feature type="transmembrane region" description="Helical" evidence="2">
    <location>
        <begin position="574"/>
        <end position="596"/>
    </location>
</feature>
<name>A0A1X0NNZ7_9TRYP</name>
<gene>
    <name evidence="3" type="ORF">TM35_000281580</name>
</gene>
<keyword evidence="3" id="KW-0808">Transferase</keyword>
<dbReference type="EMBL" id="NBCO01000028">
    <property type="protein sequence ID" value="ORC86442.1"/>
    <property type="molecule type" value="Genomic_DNA"/>
</dbReference>
<sequence>MEHEEGSKEDLQGITGASTGTDNNHAPGDSRVKKRSRKRDMESGSSLQGRLGPTVAETGKTGGSMVQLPEKHASHESVLNPLLYRDPHAGSSSAVDASDDGAPDVTLTEKSLEMKLDVVDSNDGVLCNDSEVRAEESVGVSEENATQVRPPSADFPLSKPSPYHEALLSSTIHTPRVALPVREEPKRLSISLRCWVLCPLVLILLLVAVLTLTVATVSSRDSSVGLFKSLQELVVSNMESSVGQSSFSKMMQMAQSTGSMYFSNNTFVNSSTDKLMPLENGMMSRLCALLRDMDPEKVVSAMSAVSLTRKEATMCCNSRIRPGLYVGTTSKNGFMSDLHFVDPLTLDYAIPLQRLPMLQKEMSVDTFAAIQRYDTVVKPWKESLQKGEVMNASQYWVTPSRPPTYLEYVYPFLESYEDGTTGVAYLAVSMLTDNMPSMQLYKANETGIRVMLVEPNATAERFLVFGNNWGQPLSNVTNVWKSTIRGEPIRFMYTDDVTDPVMREGLKHINLRDVMSVGQKVEKRFLYGGFDARITAKYVVTESGVELVLVVVTDRSYYLGPVLFHRDVTFIGEAIVLLLVTVICIIFVECCMVRPLRANRSKLKMALSGTSVTTTKHRSVALREVRELEDVCDTLRRRLDKI</sequence>
<dbReference type="Proteomes" id="UP000192257">
    <property type="component" value="Unassembled WGS sequence"/>
</dbReference>
<feature type="compositionally biased region" description="Basic and acidic residues" evidence="1">
    <location>
        <begin position="1"/>
        <end position="11"/>
    </location>
</feature>
<dbReference type="RefSeq" id="XP_028880508.1">
    <property type="nucleotide sequence ID" value="XM_029028189.1"/>
</dbReference>
<feature type="region of interest" description="Disordered" evidence="1">
    <location>
        <begin position="134"/>
        <end position="156"/>
    </location>
</feature>
<comment type="caution">
    <text evidence="3">The sequence shown here is derived from an EMBL/GenBank/DDBJ whole genome shotgun (WGS) entry which is preliminary data.</text>
</comment>
<dbReference type="GO" id="GO:0016301">
    <property type="term" value="F:kinase activity"/>
    <property type="evidence" value="ECO:0007669"/>
    <property type="project" value="UniProtKB-KW"/>
</dbReference>
<dbReference type="VEuPathDB" id="TriTrypDB:TM35_000281580"/>
<evidence type="ECO:0000313" key="4">
    <source>
        <dbReference type="Proteomes" id="UP000192257"/>
    </source>
</evidence>
<keyword evidence="2" id="KW-1133">Transmembrane helix</keyword>